<organism evidence="4 6">
    <name type="scientific">Didymodactylos carnosus</name>
    <dbReference type="NCBI Taxonomy" id="1234261"/>
    <lineage>
        <taxon>Eukaryota</taxon>
        <taxon>Metazoa</taxon>
        <taxon>Spiralia</taxon>
        <taxon>Gnathifera</taxon>
        <taxon>Rotifera</taxon>
        <taxon>Eurotatoria</taxon>
        <taxon>Bdelloidea</taxon>
        <taxon>Philodinida</taxon>
        <taxon>Philodinidae</taxon>
        <taxon>Didymodactylos</taxon>
    </lineage>
</organism>
<evidence type="ECO:0000313" key="5">
    <source>
        <dbReference type="EMBL" id="CAF4049575.1"/>
    </source>
</evidence>
<dbReference type="Gene3D" id="1.25.40.10">
    <property type="entry name" value="Tetratricopeptide repeat domain"/>
    <property type="match status" value="2"/>
</dbReference>
<evidence type="ECO:0008006" key="7">
    <source>
        <dbReference type="Google" id="ProtNLM"/>
    </source>
</evidence>
<proteinExistence type="predicted"/>
<feature type="repeat" description="TPR" evidence="3">
    <location>
        <begin position="17"/>
        <end position="50"/>
    </location>
</feature>
<dbReference type="InterPro" id="IPR011990">
    <property type="entry name" value="TPR-like_helical_dom_sf"/>
</dbReference>
<dbReference type="Pfam" id="PF13424">
    <property type="entry name" value="TPR_12"/>
    <property type="match status" value="1"/>
</dbReference>
<feature type="repeat" description="TPR" evidence="3">
    <location>
        <begin position="59"/>
        <end position="92"/>
    </location>
</feature>
<reference evidence="4" key="1">
    <citation type="submission" date="2021-02" db="EMBL/GenBank/DDBJ databases">
        <authorList>
            <person name="Nowell W R."/>
        </authorList>
    </citation>
    <scope>NUCLEOTIDE SEQUENCE</scope>
</reference>
<sequence>QEYFENLLANPKDEDIAEIYSCIGTTKRLKGEYDDALKDYQRSYKMIINTRPERSKDLLRLLNNMGKVYMEKDQQNEALDYYLRALKVRTDTLDPEYFDRDIAILLNNIGLIYYYKGDWNKSLEYHFESVNMKQK</sequence>
<dbReference type="PROSITE" id="PS50005">
    <property type="entry name" value="TPR"/>
    <property type="match status" value="2"/>
</dbReference>
<evidence type="ECO:0000256" key="1">
    <source>
        <dbReference type="ARBA" id="ARBA00022737"/>
    </source>
</evidence>
<gene>
    <name evidence="4" type="ORF">GPM918_LOCUS26862</name>
    <name evidence="5" type="ORF">SRO942_LOCUS27083</name>
</gene>
<protein>
    <recommendedName>
        <fullName evidence="7">Tetratricopeptide repeat protein</fullName>
    </recommendedName>
</protein>
<evidence type="ECO:0000256" key="3">
    <source>
        <dbReference type="PROSITE-ProRule" id="PRU00339"/>
    </source>
</evidence>
<accession>A0A815B522</accession>
<comment type="caution">
    <text evidence="4">The sequence shown here is derived from an EMBL/GenBank/DDBJ whole genome shotgun (WGS) entry which is preliminary data.</text>
</comment>
<dbReference type="PANTHER" id="PTHR45641:SF19">
    <property type="entry name" value="NEPHROCYSTIN-3"/>
    <property type="match status" value="1"/>
</dbReference>
<dbReference type="SMART" id="SM00028">
    <property type="entry name" value="TPR"/>
    <property type="match status" value="3"/>
</dbReference>
<keyword evidence="2 3" id="KW-0802">TPR repeat</keyword>
<dbReference type="EMBL" id="CAJOBC010021088">
    <property type="protein sequence ID" value="CAF4049575.1"/>
    <property type="molecule type" value="Genomic_DNA"/>
</dbReference>
<dbReference type="PANTHER" id="PTHR45641">
    <property type="entry name" value="TETRATRICOPEPTIDE REPEAT PROTEIN (AFU_ORTHOLOGUE AFUA_6G03870)"/>
    <property type="match status" value="1"/>
</dbReference>
<dbReference type="Proteomes" id="UP000663829">
    <property type="component" value="Unassembled WGS sequence"/>
</dbReference>
<dbReference type="SUPFAM" id="SSF48452">
    <property type="entry name" value="TPR-like"/>
    <property type="match status" value="1"/>
</dbReference>
<evidence type="ECO:0000256" key="2">
    <source>
        <dbReference type="ARBA" id="ARBA00022803"/>
    </source>
</evidence>
<dbReference type="Proteomes" id="UP000681722">
    <property type="component" value="Unassembled WGS sequence"/>
</dbReference>
<evidence type="ECO:0000313" key="6">
    <source>
        <dbReference type="Proteomes" id="UP000663829"/>
    </source>
</evidence>
<keyword evidence="6" id="KW-1185">Reference proteome</keyword>
<dbReference type="AlphaFoldDB" id="A0A815B522"/>
<dbReference type="OrthoDB" id="2148418at2759"/>
<keyword evidence="1" id="KW-0677">Repeat</keyword>
<name>A0A815B522_9BILA</name>
<dbReference type="InterPro" id="IPR019734">
    <property type="entry name" value="TPR_rpt"/>
</dbReference>
<dbReference type="EMBL" id="CAJNOQ010011003">
    <property type="protein sequence ID" value="CAF1266385.1"/>
    <property type="molecule type" value="Genomic_DNA"/>
</dbReference>
<feature type="non-terminal residue" evidence="4">
    <location>
        <position position="1"/>
    </location>
</feature>
<evidence type="ECO:0000313" key="4">
    <source>
        <dbReference type="EMBL" id="CAF1266385.1"/>
    </source>
</evidence>